<dbReference type="Gene3D" id="2.40.50.180">
    <property type="entry name" value="CheA-289, Domain 4"/>
    <property type="match status" value="1"/>
</dbReference>
<dbReference type="Gene3D" id="2.30.30.40">
    <property type="entry name" value="SH3 Domains"/>
    <property type="match status" value="1"/>
</dbReference>
<dbReference type="Pfam" id="PF01584">
    <property type="entry name" value="CheW"/>
    <property type="match status" value="1"/>
</dbReference>
<reference evidence="3" key="1">
    <citation type="submission" date="2017-08" db="EMBL/GenBank/DDBJ databases">
        <title>A dynamic microbial community with high functional redundancy inhabits the cold, oxic subseafloor aquifer.</title>
        <authorList>
            <person name="Tully B.J."/>
            <person name="Wheat C.G."/>
            <person name="Glazer B.T."/>
            <person name="Huber J.A."/>
        </authorList>
    </citation>
    <scope>NUCLEOTIDE SEQUENCE [LARGE SCALE GENOMIC DNA]</scope>
</reference>
<dbReference type="GO" id="GO:0006935">
    <property type="term" value="P:chemotaxis"/>
    <property type="evidence" value="ECO:0007669"/>
    <property type="project" value="InterPro"/>
</dbReference>
<dbReference type="GO" id="GO:0005829">
    <property type="term" value="C:cytosol"/>
    <property type="evidence" value="ECO:0007669"/>
    <property type="project" value="TreeGrafter"/>
</dbReference>
<dbReference type="PROSITE" id="PS50851">
    <property type="entry name" value="CHEW"/>
    <property type="match status" value="1"/>
</dbReference>
<name>A0A2A4T6D6_9DELT</name>
<evidence type="ECO:0000313" key="3">
    <source>
        <dbReference type="Proteomes" id="UP000218113"/>
    </source>
</evidence>
<dbReference type="PANTHER" id="PTHR22617:SF23">
    <property type="entry name" value="CHEMOTAXIS PROTEIN CHEW"/>
    <property type="match status" value="1"/>
</dbReference>
<dbReference type="EMBL" id="NVSR01000018">
    <property type="protein sequence ID" value="PCI29190.1"/>
    <property type="molecule type" value="Genomic_DNA"/>
</dbReference>
<dbReference type="InterPro" id="IPR039315">
    <property type="entry name" value="CheW"/>
</dbReference>
<feature type="domain" description="CheW-like" evidence="1">
    <location>
        <begin position="12"/>
        <end position="153"/>
    </location>
</feature>
<dbReference type="SUPFAM" id="SSF50341">
    <property type="entry name" value="CheW-like"/>
    <property type="match status" value="1"/>
</dbReference>
<dbReference type="AlphaFoldDB" id="A0A2A4T6D6"/>
<sequence length="163" mass="18608">MSVDYLSEQYESIQLICFILEDLHFAADIRNVQEIVSMMEIRKIPRSPELVEGVINLRGQIIPVVNMRKQFQMGQRENPKNSKIMIFSKGEKSIGFIVDDVSQVLRKTQSEILPAPPIMMIGIEQNCIFGMLTEGEKNTMLIDLTKAFSQRESKILEAMLAQT</sequence>
<gene>
    <name evidence="2" type="ORF">COB67_04660</name>
</gene>
<evidence type="ECO:0000259" key="1">
    <source>
        <dbReference type="PROSITE" id="PS50851"/>
    </source>
</evidence>
<dbReference type="InterPro" id="IPR036061">
    <property type="entry name" value="CheW-like_dom_sf"/>
</dbReference>
<dbReference type="Proteomes" id="UP000218113">
    <property type="component" value="Unassembled WGS sequence"/>
</dbReference>
<accession>A0A2A4T6D6</accession>
<organism evidence="2 3">
    <name type="scientific">SAR324 cluster bacterium</name>
    <dbReference type="NCBI Taxonomy" id="2024889"/>
    <lineage>
        <taxon>Bacteria</taxon>
        <taxon>Deltaproteobacteria</taxon>
        <taxon>SAR324 cluster</taxon>
    </lineage>
</organism>
<evidence type="ECO:0000313" key="2">
    <source>
        <dbReference type="EMBL" id="PCI29190.1"/>
    </source>
</evidence>
<dbReference type="GO" id="GO:0007165">
    <property type="term" value="P:signal transduction"/>
    <property type="evidence" value="ECO:0007669"/>
    <property type="project" value="InterPro"/>
</dbReference>
<dbReference type="InterPro" id="IPR002545">
    <property type="entry name" value="CheW-lke_dom"/>
</dbReference>
<protein>
    <submittedName>
        <fullName evidence="2">Chemotaxis protein CheW</fullName>
    </submittedName>
</protein>
<dbReference type="SMART" id="SM00260">
    <property type="entry name" value="CheW"/>
    <property type="match status" value="1"/>
</dbReference>
<proteinExistence type="predicted"/>
<comment type="caution">
    <text evidence="2">The sequence shown here is derived from an EMBL/GenBank/DDBJ whole genome shotgun (WGS) entry which is preliminary data.</text>
</comment>
<dbReference type="PANTHER" id="PTHR22617">
    <property type="entry name" value="CHEMOTAXIS SENSOR HISTIDINE KINASE-RELATED"/>
    <property type="match status" value="1"/>
</dbReference>